<keyword evidence="3" id="KW-0472">Membrane</keyword>
<organism evidence="6 7">
    <name type="scientific">Roseibium limicola</name>
    <dbReference type="NCBI Taxonomy" id="2816037"/>
    <lineage>
        <taxon>Bacteria</taxon>
        <taxon>Pseudomonadati</taxon>
        <taxon>Pseudomonadota</taxon>
        <taxon>Alphaproteobacteria</taxon>
        <taxon>Hyphomicrobiales</taxon>
        <taxon>Stappiaceae</taxon>
        <taxon>Roseibium</taxon>
    </lineage>
</organism>
<dbReference type="Pfam" id="PF00353">
    <property type="entry name" value="HemolysinCabind"/>
    <property type="match status" value="1"/>
</dbReference>
<proteinExistence type="predicted"/>
<dbReference type="SUPFAM" id="SSF51120">
    <property type="entry name" value="beta-Roll"/>
    <property type="match status" value="1"/>
</dbReference>
<dbReference type="CDD" id="cd11304">
    <property type="entry name" value="Cadherin_repeat"/>
    <property type="match status" value="3"/>
</dbReference>
<dbReference type="PROSITE" id="PS50268">
    <property type="entry name" value="CADHERIN_2"/>
    <property type="match status" value="3"/>
</dbReference>
<keyword evidence="3" id="KW-1133">Transmembrane helix</keyword>
<dbReference type="EMBL" id="JAFLNF010000011">
    <property type="protein sequence ID" value="MBO0347395.1"/>
    <property type="molecule type" value="Genomic_DNA"/>
</dbReference>
<evidence type="ECO:0000259" key="5">
    <source>
        <dbReference type="PROSITE" id="PS50268"/>
    </source>
</evidence>
<evidence type="ECO:0000313" key="7">
    <source>
        <dbReference type="Proteomes" id="UP000664779"/>
    </source>
</evidence>
<gene>
    <name evidence="6" type="ORF">J0X15_19350</name>
</gene>
<dbReference type="InterPro" id="IPR008979">
    <property type="entry name" value="Galactose-bd-like_sf"/>
</dbReference>
<evidence type="ECO:0000313" key="6">
    <source>
        <dbReference type="EMBL" id="MBO0347395.1"/>
    </source>
</evidence>
<dbReference type="Proteomes" id="UP000664779">
    <property type="component" value="Unassembled WGS sequence"/>
</dbReference>
<dbReference type="Gene3D" id="2.60.120.260">
    <property type="entry name" value="Galactose-binding domain-like"/>
    <property type="match status" value="1"/>
</dbReference>
<evidence type="ECO:0000256" key="4">
    <source>
        <dbReference type="ARBA" id="ARBA00023180"/>
    </source>
</evidence>
<sequence>ARFEIDADTGVVTLADGVTLDAETEASIDLEVTATSSDGSSSSATFTIEVSDENEFAIGPVSDADATVNSIDENSAGGTVVGITAFAEDLDASDTVTYSVADARFEIDADTGVVTLADGVTLDAETEASIDLEVTATSSDGSSSASTFTIEVADINEAPDLVVGDGVGSHDYIQNGSFELFTSSGLEYGNGDSRWYGDANVEGWITHADIHTSGFDNDLGTTDGEFRLDLAGPENNGYAQQAVEGLESGETYRLSFDARHRGVAGDATVQVFWGGVMVAQVSPLDTGTDWQSFTYDVVGGAGDGTDRLTFVEVGTNNYKGTQIDNVSMVDVSDVAVSENDQGAGVVALSVVDPDAGDTHTFSVSDDRFEVVVDGSDYLLKLKDGESLDYETEQSVSVEVTATDAGGLSDTETVEVRVIDQDDVGVIYGTEEFIHVGDTTALSLSDDQTLFEGVEVSVGNILDGDLSLTSLLDVGNGLATLDGAADLLLNTGELVYDVVSGVSGVLNFEFDRGLANASFEISDFYSGFLGLDTERGSWEAYNDGVLVGTGNFAGTADGMDTIDVDVGGLFDQVVLTADASTLGLGSSYTFEQILYTDVDLTVSGNDTLTGSDGADEIHGLSGQDTIYGLGGDDLIIGGTRDDDLYGGDGSDTFSYMMGDGDDTIAGGAGGGGSWIDIIDLQDAPGEALGTYGTDWTVTITQGTIDSVDTENGMISLSDDAAGYIDLSDGARIDFTEVEGIQF</sequence>
<dbReference type="InterPro" id="IPR050174">
    <property type="entry name" value="Protocadherin/Cadherin-CA"/>
</dbReference>
<keyword evidence="4" id="KW-0325">Glycoprotein</keyword>
<dbReference type="PANTHER" id="PTHR24028:SF328">
    <property type="entry name" value="CADHERIN-3"/>
    <property type="match status" value="1"/>
</dbReference>
<dbReference type="Gene3D" id="2.150.10.10">
    <property type="entry name" value="Serralysin-like metalloprotease, C-terminal"/>
    <property type="match status" value="1"/>
</dbReference>
<dbReference type="GO" id="GO:0005886">
    <property type="term" value="C:plasma membrane"/>
    <property type="evidence" value="ECO:0007669"/>
    <property type="project" value="TreeGrafter"/>
</dbReference>
<dbReference type="AlphaFoldDB" id="A0A939ER13"/>
<feature type="non-terminal residue" evidence="6">
    <location>
        <position position="1"/>
    </location>
</feature>
<dbReference type="Gene3D" id="2.60.40.60">
    <property type="entry name" value="Cadherins"/>
    <property type="match status" value="3"/>
</dbReference>
<evidence type="ECO:0000256" key="3">
    <source>
        <dbReference type="ARBA" id="ARBA00022989"/>
    </source>
</evidence>
<dbReference type="InterPro" id="IPR002126">
    <property type="entry name" value="Cadherin-like_dom"/>
</dbReference>
<feature type="domain" description="Cadherin" evidence="5">
    <location>
        <begin position="305"/>
        <end position="432"/>
    </location>
</feature>
<dbReference type="SUPFAM" id="SSF49785">
    <property type="entry name" value="Galactose-binding domain-like"/>
    <property type="match status" value="1"/>
</dbReference>
<dbReference type="PANTHER" id="PTHR24028">
    <property type="entry name" value="CADHERIN-87A"/>
    <property type="match status" value="1"/>
</dbReference>
<comment type="caution">
    <text evidence="6">The sequence shown here is derived from an EMBL/GenBank/DDBJ whole genome shotgun (WGS) entry which is preliminary data.</text>
</comment>
<name>A0A939ER13_9HYPH</name>
<dbReference type="InterPro" id="IPR018511">
    <property type="entry name" value="Hemolysin-typ_Ca-bd_CS"/>
</dbReference>
<dbReference type="GO" id="GO:0007156">
    <property type="term" value="P:homophilic cell adhesion via plasma membrane adhesion molecules"/>
    <property type="evidence" value="ECO:0007669"/>
    <property type="project" value="InterPro"/>
</dbReference>
<dbReference type="PROSITE" id="PS00330">
    <property type="entry name" value="HEMOLYSIN_CALCIUM"/>
    <property type="match status" value="1"/>
</dbReference>
<accession>A0A939ER13</accession>
<keyword evidence="2" id="KW-0812">Transmembrane</keyword>
<dbReference type="Pfam" id="PF00028">
    <property type="entry name" value="Cadherin"/>
    <property type="match status" value="1"/>
</dbReference>
<dbReference type="InterPro" id="IPR015919">
    <property type="entry name" value="Cadherin-like_sf"/>
</dbReference>
<dbReference type="SUPFAM" id="SSF49313">
    <property type="entry name" value="Cadherin-like"/>
    <property type="match status" value="3"/>
</dbReference>
<dbReference type="GO" id="GO:0005509">
    <property type="term" value="F:calcium ion binding"/>
    <property type="evidence" value="ECO:0007669"/>
    <property type="project" value="InterPro"/>
</dbReference>
<evidence type="ECO:0000256" key="2">
    <source>
        <dbReference type="ARBA" id="ARBA00022692"/>
    </source>
</evidence>
<feature type="domain" description="Cadherin" evidence="5">
    <location>
        <begin position="63"/>
        <end position="161"/>
    </location>
</feature>
<keyword evidence="7" id="KW-1185">Reference proteome</keyword>
<reference evidence="6" key="1">
    <citation type="submission" date="2021-03" db="EMBL/GenBank/DDBJ databases">
        <title>Roseibium sp. CAU 1637 isolated from Incheon.</title>
        <authorList>
            <person name="Kim W."/>
        </authorList>
    </citation>
    <scope>NUCLEOTIDE SEQUENCE</scope>
    <source>
        <strain evidence="6">CAU 1637</strain>
    </source>
</reference>
<dbReference type="RefSeq" id="WP_206944486.1">
    <property type="nucleotide sequence ID" value="NZ_JAFLNF010000011.1"/>
</dbReference>
<dbReference type="InterPro" id="IPR001343">
    <property type="entry name" value="Hemolysn_Ca-bd"/>
</dbReference>
<dbReference type="SMART" id="SM00112">
    <property type="entry name" value="CA"/>
    <property type="match status" value="3"/>
</dbReference>
<evidence type="ECO:0000256" key="1">
    <source>
        <dbReference type="ARBA" id="ARBA00004167"/>
    </source>
</evidence>
<comment type="subcellular location">
    <subcellularLocation>
        <location evidence="1">Membrane</location>
        <topology evidence="1">Single-pass membrane protein</topology>
    </subcellularLocation>
</comment>
<dbReference type="InterPro" id="IPR011049">
    <property type="entry name" value="Serralysin-like_metalloprot_C"/>
</dbReference>
<protein>
    <submittedName>
        <fullName evidence="6">Cadherin domain-containing protein</fullName>
    </submittedName>
</protein>
<feature type="domain" description="Cadherin" evidence="5">
    <location>
        <begin position="3"/>
        <end position="62"/>
    </location>
</feature>